<dbReference type="RefSeq" id="WP_263571288.1">
    <property type="nucleotide sequence ID" value="NZ_JAJIRN010000005.1"/>
</dbReference>
<protein>
    <submittedName>
        <fullName evidence="1">Uncharacterized protein</fullName>
    </submittedName>
</protein>
<accession>A0ABT2YF67</accession>
<name>A0ABT2YF67_9BURK</name>
<gene>
    <name evidence="1" type="ORF">LNV07_11360</name>
</gene>
<keyword evidence="2" id="KW-1185">Reference proteome</keyword>
<sequence length="49" mass="5318">MKFSGSIVNIRSRPRVRGIRSAAQAEDPVAAQSLPIERLRGLTRLNAAS</sequence>
<comment type="caution">
    <text evidence="1">The sequence shown here is derived from an EMBL/GenBank/DDBJ whole genome shotgun (WGS) entry which is preliminary data.</text>
</comment>
<evidence type="ECO:0000313" key="1">
    <source>
        <dbReference type="EMBL" id="MCV2368687.1"/>
    </source>
</evidence>
<organism evidence="1 2">
    <name type="scientific">Roseateles oligotrophus</name>
    <dbReference type="NCBI Taxonomy" id="1769250"/>
    <lineage>
        <taxon>Bacteria</taxon>
        <taxon>Pseudomonadati</taxon>
        <taxon>Pseudomonadota</taxon>
        <taxon>Betaproteobacteria</taxon>
        <taxon>Burkholderiales</taxon>
        <taxon>Sphaerotilaceae</taxon>
        <taxon>Roseateles</taxon>
    </lineage>
</organism>
<evidence type="ECO:0000313" key="2">
    <source>
        <dbReference type="Proteomes" id="UP001209701"/>
    </source>
</evidence>
<dbReference type="EMBL" id="JAJIRN010000005">
    <property type="protein sequence ID" value="MCV2368687.1"/>
    <property type="molecule type" value="Genomic_DNA"/>
</dbReference>
<proteinExistence type="predicted"/>
<reference evidence="1 2" key="1">
    <citation type="submission" date="2021-11" db="EMBL/GenBank/DDBJ databases">
        <authorList>
            <person name="Liang Q."/>
            <person name="Mou H."/>
            <person name="Liu Z."/>
        </authorList>
    </citation>
    <scope>NUCLEOTIDE SEQUENCE [LARGE SCALE GENOMIC DNA]</scope>
    <source>
        <strain evidence="1 2">CHU3</strain>
    </source>
</reference>
<dbReference type="Proteomes" id="UP001209701">
    <property type="component" value="Unassembled WGS sequence"/>
</dbReference>